<dbReference type="Gene3D" id="2.30.42.10">
    <property type="match status" value="2"/>
</dbReference>
<dbReference type="SMART" id="SM00228">
    <property type="entry name" value="PDZ"/>
    <property type="match status" value="2"/>
</dbReference>
<dbReference type="PANTHER" id="PTHR22939:SF129">
    <property type="entry name" value="SERINE PROTEASE HTRA2, MITOCHONDRIAL"/>
    <property type="match status" value="1"/>
</dbReference>
<feature type="binding site" evidence="10">
    <location>
        <begin position="239"/>
        <end position="241"/>
    </location>
    <ligand>
        <name>substrate</name>
    </ligand>
</feature>
<dbReference type="Gene3D" id="2.40.10.120">
    <property type="match status" value="1"/>
</dbReference>
<organism evidence="12 13">
    <name type="scientific">Candidatus Edwardsbacteria bacterium GWF2_54_11</name>
    <dbReference type="NCBI Taxonomy" id="1817851"/>
    <lineage>
        <taxon>Bacteria</taxon>
        <taxon>Candidatus Edwardsiibacteriota</taxon>
    </lineage>
</organism>
<dbReference type="InterPro" id="IPR009003">
    <property type="entry name" value="Peptidase_S1_PA"/>
</dbReference>
<keyword evidence="5" id="KW-0677">Repeat</keyword>
<feature type="binding site" evidence="10">
    <location>
        <position position="128"/>
    </location>
    <ligand>
        <name>substrate</name>
    </ligand>
</feature>
<evidence type="ECO:0000256" key="5">
    <source>
        <dbReference type="ARBA" id="ARBA00022737"/>
    </source>
</evidence>
<keyword evidence="4" id="KW-0732">Signal</keyword>
<evidence type="ECO:0000256" key="8">
    <source>
        <dbReference type="ARBA" id="ARBA00022825"/>
    </source>
</evidence>
<gene>
    <name evidence="12" type="ORF">A2024_06570</name>
</gene>
<dbReference type="Proteomes" id="UP000177230">
    <property type="component" value="Unassembled WGS sequence"/>
</dbReference>
<feature type="active site" description="Charge relay system" evidence="9">
    <location>
        <position position="241"/>
    </location>
</feature>
<evidence type="ECO:0000256" key="9">
    <source>
        <dbReference type="PIRSR" id="PIRSR611782-1"/>
    </source>
</evidence>
<sequence>MSGRSRKFPAFEQRTVMAGIIGLIAGLILSSGLNWTACSRAENPNPAVNAEYKSPFVAVAKMVGPAVVNIQSRKYIERPGYSFQGPFEDLFREFFGEIPQREPQKQKVEGQGSGFIIDKKGLILTNNHVVAGGGELTVKLSDSREFRAEVVGTDPRTDVAVIRLKGLKTDLPDAEVALLGNSDDIEVGDYAIAIGNPFGLERTVTQGIVSFKGRSGLPIAGGGPLYQDFIQTDASINFGNSGGPLTDIRGQVIGINTAINPAGQGIGFAIPINLAKNVADQLISTGRVVRGYLGVLPQELTADLAEGLGLKSASGVLVAKVEDGTPADKAGLKDQDVIVRFNDQETPNVAKFRQVVADAKVGARVKMVIFRNKKEKTITAQIGEMPGEEVAQAGQEKPDKPWLGIKEVISISSEEAKAAGIKDKEGVVVKSIESGSAADAAGLRAGDIIKKIDGQTVKTVADYSQALGSKRQESRPVVFLIKRGEALRFFAVRPGK</sequence>
<evidence type="ECO:0000256" key="4">
    <source>
        <dbReference type="ARBA" id="ARBA00022729"/>
    </source>
</evidence>
<feature type="domain" description="PDZ" evidence="11">
    <location>
        <begin position="307"/>
        <end position="373"/>
    </location>
</feature>
<evidence type="ECO:0000256" key="7">
    <source>
        <dbReference type="ARBA" id="ARBA00022801"/>
    </source>
</evidence>
<evidence type="ECO:0000256" key="1">
    <source>
        <dbReference type="ARBA" id="ARBA00004418"/>
    </source>
</evidence>
<evidence type="ECO:0000256" key="3">
    <source>
        <dbReference type="ARBA" id="ARBA00022670"/>
    </source>
</evidence>
<proteinExistence type="inferred from homology"/>
<dbReference type="SUPFAM" id="SSF50156">
    <property type="entry name" value="PDZ domain-like"/>
    <property type="match status" value="2"/>
</dbReference>
<dbReference type="AlphaFoldDB" id="A0A1F5RHB4"/>
<dbReference type="InterPro" id="IPR011782">
    <property type="entry name" value="Pept_S1C_Do"/>
</dbReference>
<feature type="domain" description="PDZ" evidence="11">
    <location>
        <begin position="408"/>
        <end position="485"/>
    </location>
</feature>
<evidence type="ECO:0000256" key="10">
    <source>
        <dbReference type="PIRSR" id="PIRSR611782-2"/>
    </source>
</evidence>
<dbReference type="Pfam" id="PF13365">
    <property type="entry name" value="Trypsin_2"/>
    <property type="match status" value="1"/>
</dbReference>
<evidence type="ECO:0000256" key="6">
    <source>
        <dbReference type="ARBA" id="ARBA00022764"/>
    </source>
</evidence>
<dbReference type="PANTHER" id="PTHR22939">
    <property type="entry name" value="SERINE PROTEASE FAMILY S1C HTRA-RELATED"/>
    <property type="match status" value="1"/>
</dbReference>
<dbReference type="Pfam" id="PF13180">
    <property type="entry name" value="PDZ_2"/>
    <property type="match status" value="1"/>
</dbReference>
<comment type="subcellular location">
    <subcellularLocation>
        <location evidence="1">Periplasm</location>
    </subcellularLocation>
</comment>
<feature type="active site" description="Charge relay system" evidence="9">
    <location>
        <position position="158"/>
    </location>
</feature>
<reference evidence="12 13" key="1">
    <citation type="journal article" date="2016" name="Nat. Commun.">
        <title>Thousands of microbial genomes shed light on interconnected biogeochemical processes in an aquifer system.</title>
        <authorList>
            <person name="Anantharaman K."/>
            <person name="Brown C.T."/>
            <person name="Hug L.A."/>
            <person name="Sharon I."/>
            <person name="Castelle C.J."/>
            <person name="Probst A.J."/>
            <person name="Thomas B.C."/>
            <person name="Singh A."/>
            <person name="Wilkins M.J."/>
            <person name="Karaoz U."/>
            <person name="Brodie E.L."/>
            <person name="Williams K.H."/>
            <person name="Hubbard S.S."/>
            <person name="Banfield J.F."/>
        </authorList>
    </citation>
    <scope>NUCLEOTIDE SEQUENCE [LARGE SCALE GENOMIC DNA]</scope>
</reference>
<dbReference type="InterPro" id="IPR001478">
    <property type="entry name" value="PDZ"/>
</dbReference>
<dbReference type="PRINTS" id="PR00834">
    <property type="entry name" value="PROTEASES2C"/>
</dbReference>
<dbReference type="InterPro" id="IPR041489">
    <property type="entry name" value="PDZ_6"/>
</dbReference>
<comment type="similarity">
    <text evidence="2">Belongs to the peptidase S1C family.</text>
</comment>
<evidence type="ECO:0000259" key="11">
    <source>
        <dbReference type="PROSITE" id="PS50106"/>
    </source>
</evidence>
<dbReference type="EMBL" id="MFFM01000012">
    <property type="protein sequence ID" value="OGF13799.1"/>
    <property type="molecule type" value="Genomic_DNA"/>
</dbReference>
<dbReference type="InterPro" id="IPR036034">
    <property type="entry name" value="PDZ_sf"/>
</dbReference>
<dbReference type="SUPFAM" id="SSF50494">
    <property type="entry name" value="Trypsin-like serine proteases"/>
    <property type="match status" value="1"/>
</dbReference>
<keyword evidence="6" id="KW-0574">Periplasm</keyword>
<feature type="binding site" evidence="10">
    <location>
        <position position="158"/>
    </location>
    <ligand>
        <name>substrate</name>
    </ligand>
</feature>
<dbReference type="CDD" id="cd06779">
    <property type="entry name" value="cpPDZ_Deg_HtrA-like"/>
    <property type="match status" value="1"/>
</dbReference>
<keyword evidence="7" id="KW-0378">Hydrolase</keyword>
<accession>A0A1F5RHB4</accession>
<dbReference type="PROSITE" id="PS50106">
    <property type="entry name" value="PDZ"/>
    <property type="match status" value="2"/>
</dbReference>
<dbReference type="GO" id="GO:0006508">
    <property type="term" value="P:proteolysis"/>
    <property type="evidence" value="ECO:0007669"/>
    <property type="project" value="UniProtKB-KW"/>
</dbReference>
<dbReference type="CDD" id="cd10839">
    <property type="entry name" value="cpPDZ1_DegP-like"/>
    <property type="match status" value="1"/>
</dbReference>
<name>A0A1F5RHB4_9BACT</name>
<evidence type="ECO:0000313" key="12">
    <source>
        <dbReference type="EMBL" id="OGF13799.1"/>
    </source>
</evidence>
<dbReference type="InterPro" id="IPR001940">
    <property type="entry name" value="Peptidase_S1C"/>
</dbReference>
<dbReference type="GO" id="GO:0042597">
    <property type="term" value="C:periplasmic space"/>
    <property type="evidence" value="ECO:0007669"/>
    <property type="project" value="UniProtKB-SubCell"/>
</dbReference>
<protein>
    <recommendedName>
        <fullName evidence="11">PDZ domain-containing protein</fullName>
    </recommendedName>
</protein>
<dbReference type="Pfam" id="PF17820">
    <property type="entry name" value="PDZ_6"/>
    <property type="match status" value="1"/>
</dbReference>
<dbReference type="GO" id="GO:0004252">
    <property type="term" value="F:serine-type endopeptidase activity"/>
    <property type="evidence" value="ECO:0007669"/>
    <property type="project" value="InterPro"/>
</dbReference>
<evidence type="ECO:0000313" key="13">
    <source>
        <dbReference type="Proteomes" id="UP000177230"/>
    </source>
</evidence>
<keyword evidence="8" id="KW-0720">Serine protease</keyword>
<feature type="active site" description="Charge relay system" evidence="9">
    <location>
        <position position="128"/>
    </location>
</feature>
<evidence type="ECO:0000256" key="2">
    <source>
        <dbReference type="ARBA" id="ARBA00010541"/>
    </source>
</evidence>
<keyword evidence="3" id="KW-0645">Protease</keyword>
<dbReference type="NCBIfam" id="TIGR02037">
    <property type="entry name" value="degP_htrA_DO"/>
    <property type="match status" value="1"/>
</dbReference>
<comment type="caution">
    <text evidence="12">The sequence shown here is derived from an EMBL/GenBank/DDBJ whole genome shotgun (WGS) entry which is preliminary data.</text>
</comment>